<organism evidence="2 3">
    <name type="scientific">Enterococcus devriesei</name>
    <dbReference type="NCBI Taxonomy" id="319970"/>
    <lineage>
        <taxon>Bacteria</taxon>
        <taxon>Bacillati</taxon>
        <taxon>Bacillota</taxon>
        <taxon>Bacilli</taxon>
        <taxon>Lactobacillales</taxon>
        <taxon>Enterococcaceae</taxon>
        <taxon>Enterococcus</taxon>
    </lineage>
</organism>
<dbReference type="AlphaFoldDB" id="A0A1L8SSH5"/>
<feature type="region of interest" description="Disordered" evidence="1">
    <location>
        <begin position="1"/>
        <end position="30"/>
    </location>
</feature>
<sequence length="46" mass="5455">MKKDGSRTFRSLQGLKTEKKSNREQKESPRRMLYGLKIGLIFLKEK</sequence>
<dbReference type="Proteomes" id="UP000183700">
    <property type="component" value="Unassembled WGS sequence"/>
</dbReference>
<dbReference type="EMBL" id="JXKM01000011">
    <property type="protein sequence ID" value="OJG34928.1"/>
    <property type="molecule type" value="Genomic_DNA"/>
</dbReference>
<evidence type="ECO:0000256" key="1">
    <source>
        <dbReference type="SAM" id="MobiDB-lite"/>
    </source>
</evidence>
<comment type="caution">
    <text evidence="2">The sequence shown here is derived from an EMBL/GenBank/DDBJ whole genome shotgun (WGS) entry which is preliminary data.</text>
</comment>
<proteinExistence type="predicted"/>
<gene>
    <name evidence="2" type="ORF">RV00_GL000645</name>
</gene>
<protein>
    <submittedName>
        <fullName evidence="2">Uncharacterized protein</fullName>
    </submittedName>
</protein>
<evidence type="ECO:0000313" key="3">
    <source>
        <dbReference type="Proteomes" id="UP000183700"/>
    </source>
</evidence>
<evidence type="ECO:0000313" key="2">
    <source>
        <dbReference type="EMBL" id="OJG34928.1"/>
    </source>
</evidence>
<feature type="compositionally biased region" description="Basic and acidic residues" evidence="1">
    <location>
        <begin position="16"/>
        <end position="30"/>
    </location>
</feature>
<reference evidence="2 3" key="1">
    <citation type="submission" date="2014-12" db="EMBL/GenBank/DDBJ databases">
        <title>Draft genome sequences of 29 type strains of Enterococci.</title>
        <authorList>
            <person name="Zhong Z."/>
            <person name="Sun Z."/>
            <person name="Liu W."/>
            <person name="Zhang W."/>
            <person name="Zhang H."/>
        </authorList>
    </citation>
    <scope>NUCLEOTIDE SEQUENCE [LARGE SCALE GENOMIC DNA]</scope>
    <source>
        <strain evidence="2 3">DSM 22802</strain>
    </source>
</reference>
<dbReference type="STRING" id="319970.RV00_GL000645"/>
<name>A0A1L8SSH5_9ENTE</name>
<keyword evidence="3" id="KW-1185">Reference proteome</keyword>
<accession>A0A1L8SSH5</accession>